<feature type="compositionally biased region" description="Basic residues" evidence="10">
    <location>
        <begin position="315"/>
        <end position="325"/>
    </location>
</feature>
<dbReference type="InterPro" id="IPR001841">
    <property type="entry name" value="Znf_RING"/>
</dbReference>
<dbReference type="InterPro" id="IPR017907">
    <property type="entry name" value="Znf_RING_CS"/>
</dbReference>
<dbReference type="Pfam" id="PF00176">
    <property type="entry name" value="SNF2-rel_dom"/>
    <property type="match status" value="1"/>
</dbReference>
<dbReference type="GO" id="GO:0016787">
    <property type="term" value="F:hydrolase activity"/>
    <property type="evidence" value="ECO:0007669"/>
    <property type="project" value="UniProtKB-KW"/>
</dbReference>
<dbReference type="EMBL" id="CACTIH010000036">
    <property type="protein sequence ID" value="CAA2938470.1"/>
    <property type="molecule type" value="Genomic_DNA"/>
</dbReference>
<dbReference type="InterPro" id="IPR001650">
    <property type="entry name" value="Helicase_C-like"/>
</dbReference>
<dbReference type="SUPFAM" id="SSF52540">
    <property type="entry name" value="P-loop containing nucleoside triphosphate hydrolases"/>
    <property type="match status" value="2"/>
</dbReference>
<evidence type="ECO:0000256" key="10">
    <source>
        <dbReference type="SAM" id="MobiDB-lite"/>
    </source>
</evidence>
<dbReference type="InterPro" id="IPR000330">
    <property type="entry name" value="SNF2_N"/>
</dbReference>
<gene>
    <name evidence="14" type="ORF">OLEA9_A061312</name>
</gene>
<evidence type="ECO:0000256" key="7">
    <source>
        <dbReference type="ARBA" id="ARBA00022833"/>
    </source>
</evidence>
<dbReference type="Pfam" id="PF13923">
    <property type="entry name" value="zf-C3HC4_2"/>
    <property type="match status" value="1"/>
</dbReference>
<evidence type="ECO:0000256" key="4">
    <source>
        <dbReference type="ARBA" id="ARBA00022771"/>
    </source>
</evidence>
<feature type="compositionally biased region" description="Polar residues" evidence="10">
    <location>
        <begin position="305"/>
        <end position="314"/>
    </location>
</feature>
<dbReference type="Gene3D" id="3.30.40.10">
    <property type="entry name" value="Zinc/RING finger domain, C3HC4 (zinc finger)"/>
    <property type="match status" value="1"/>
</dbReference>
<dbReference type="Gene3D" id="3.40.50.10810">
    <property type="entry name" value="Tandem AAA-ATPase domain"/>
    <property type="match status" value="2"/>
</dbReference>
<evidence type="ECO:0000256" key="6">
    <source>
        <dbReference type="ARBA" id="ARBA00022806"/>
    </source>
</evidence>
<evidence type="ECO:0000256" key="5">
    <source>
        <dbReference type="ARBA" id="ARBA00022801"/>
    </source>
</evidence>
<keyword evidence="2" id="KW-0479">Metal-binding</keyword>
<dbReference type="InterPro" id="IPR027417">
    <property type="entry name" value="P-loop_NTPase"/>
</dbReference>
<feature type="domain" description="Helicase ATP-binding" evidence="12">
    <location>
        <begin position="165"/>
        <end position="409"/>
    </location>
</feature>
<reference evidence="14 15" key="1">
    <citation type="submission" date="2019-12" db="EMBL/GenBank/DDBJ databases">
        <authorList>
            <person name="Alioto T."/>
            <person name="Alioto T."/>
            <person name="Gomez Garrido J."/>
        </authorList>
    </citation>
    <scope>NUCLEOTIDE SEQUENCE [LARGE SCALE GENOMIC DNA]</scope>
</reference>
<evidence type="ECO:0000256" key="2">
    <source>
        <dbReference type="ARBA" id="ARBA00022723"/>
    </source>
</evidence>
<evidence type="ECO:0000259" key="12">
    <source>
        <dbReference type="PROSITE" id="PS51192"/>
    </source>
</evidence>
<proteinExistence type="inferred from homology"/>
<evidence type="ECO:0000259" key="13">
    <source>
        <dbReference type="PROSITE" id="PS51194"/>
    </source>
</evidence>
<keyword evidence="15" id="KW-1185">Reference proteome</keyword>
<dbReference type="InterPro" id="IPR049730">
    <property type="entry name" value="SNF2/RAD54-like_C"/>
</dbReference>
<keyword evidence="6" id="KW-0347">Helicase</keyword>
<organism evidence="14 15">
    <name type="scientific">Olea europaea subsp. europaea</name>
    <dbReference type="NCBI Taxonomy" id="158383"/>
    <lineage>
        <taxon>Eukaryota</taxon>
        <taxon>Viridiplantae</taxon>
        <taxon>Streptophyta</taxon>
        <taxon>Embryophyta</taxon>
        <taxon>Tracheophyta</taxon>
        <taxon>Spermatophyta</taxon>
        <taxon>Magnoliopsida</taxon>
        <taxon>eudicotyledons</taxon>
        <taxon>Gunneridae</taxon>
        <taxon>Pentapetalae</taxon>
        <taxon>asterids</taxon>
        <taxon>lamiids</taxon>
        <taxon>Lamiales</taxon>
        <taxon>Oleaceae</taxon>
        <taxon>Oleeae</taxon>
        <taxon>Olea</taxon>
    </lineage>
</organism>
<keyword evidence="8" id="KW-0067">ATP-binding</keyword>
<dbReference type="InterPro" id="IPR038718">
    <property type="entry name" value="SNF2-like_sf"/>
</dbReference>
<dbReference type="GO" id="GO:0008094">
    <property type="term" value="F:ATP-dependent activity, acting on DNA"/>
    <property type="evidence" value="ECO:0007669"/>
    <property type="project" value="TreeGrafter"/>
</dbReference>
<dbReference type="GO" id="GO:0006289">
    <property type="term" value="P:nucleotide-excision repair"/>
    <property type="evidence" value="ECO:0007669"/>
    <property type="project" value="TreeGrafter"/>
</dbReference>
<dbReference type="AlphaFoldDB" id="A0A8S0PE19"/>
<feature type="region of interest" description="Disordered" evidence="10">
    <location>
        <begin position="1"/>
        <end position="44"/>
    </location>
</feature>
<feature type="region of interest" description="Disordered" evidence="10">
    <location>
        <begin position="303"/>
        <end position="329"/>
    </location>
</feature>
<dbReference type="InterPro" id="IPR013083">
    <property type="entry name" value="Znf_RING/FYVE/PHD"/>
</dbReference>
<dbReference type="CDD" id="cd18793">
    <property type="entry name" value="SF2_C_SNF"/>
    <property type="match status" value="1"/>
</dbReference>
<keyword evidence="4 9" id="KW-0863">Zinc-finger</keyword>
<evidence type="ECO:0000313" key="15">
    <source>
        <dbReference type="Proteomes" id="UP000594638"/>
    </source>
</evidence>
<dbReference type="PROSITE" id="PS51194">
    <property type="entry name" value="HELICASE_CTER"/>
    <property type="match status" value="1"/>
</dbReference>
<evidence type="ECO:0000259" key="11">
    <source>
        <dbReference type="PROSITE" id="PS50089"/>
    </source>
</evidence>
<evidence type="ECO:0000313" key="14">
    <source>
        <dbReference type="EMBL" id="CAA2938470.1"/>
    </source>
</evidence>
<dbReference type="InterPro" id="IPR014001">
    <property type="entry name" value="Helicase_ATP-bd"/>
</dbReference>
<evidence type="ECO:0000256" key="3">
    <source>
        <dbReference type="ARBA" id="ARBA00022741"/>
    </source>
</evidence>
<dbReference type="GO" id="GO:0005634">
    <property type="term" value="C:nucleus"/>
    <property type="evidence" value="ECO:0007669"/>
    <property type="project" value="TreeGrafter"/>
</dbReference>
<feature type="compositionally biased region" description="Basic and acidic residues" evidence="10">
    <location>
        <begin position="1"/>
        <end position="11"/>
    </location>
</feature>
<comment type="caution">
    <text evidence="14">The sequence shown here is derived from an EMBL/GenBank/DDBJ whole genome shotgun (WGS) entry which is preliminary data.</text>
</comment>
<comment type="similarity">
    <text evidence="1">Belongs to the SNF2/RAD54 helicase family. RAD16 subfamily.</text>
</comment>
<dbReference type="Gene3D" id="3.40.50.300">
    <property type="entry name" value="P-loop containing nucleotide triphosphate hydrolases"/>
    <property type="match status" value="1"/>
</dbReference>
<feature type="domain" description="RING-type" evidence="11">
    <location>
        <begin position="574"/>
        <end position="614"/>
    </location>
</feature>
<evidence type="ECO:0000256" key="1">
    <source>
        <dbReference type="ARBA" id="ARBA00008438"/>
    </source>
</evidence>
<evidence type="ECO:0000256" key="9">
    <source>
        <dbReference type="PROSITE-ProRule" id="PRU00175"/>
    </source>
</evidence>
<dbReference type="OrthoDB" id="448448at2759"/>
<feature type="domain" description="Helicase C-terminal" evidence="13">
    <location>
        <begin position="656"/>
        <end position="808"/>
    </location>
</feature>
<dbReference type="PANTHER" id="PTHR45626:SF12">
    <property type="entry name" value="DNA REPAIR PROTEIN RAD16"/>
    <property type="match status" value="1"/>
</dbReference>
<dbReference type="Pfam" id="PF00271">
    <property type="entry name" value="Helicase_C"/>
    <property type="match status" value="1"/>
</dbReference>
<dbReference type="PROSITE" id="PS00518">
    <property type="entry name" value="ZF_RING_1"/>
    <property type="match status" value="1"/>
</dbReference>
<dbReference type="GO" id="GO:0005524">
    <property type="term" value="F:ATP binding"/>
    <property type="evidence" value="ECO:0007669"/>
    <property type="project" value="UniProtKB-KW"/>
</dbReference>
<sequence length="836" mass="95486">MKPRSHGDEASSSKGNKNPEYIENSYEDDRNTVLSNSDSNTLSSDSNYGAFLDVGENISNAIEENGQEEILDYDHGLEVAQGEGERELNVNIIEGRKKRSKKREKPTLLWQVWEQENERWVAENSTGDIDLSNQNDTLRDVLEPPPDLIMPLLRYQKEWLAWSVKQEASAMRGGILADEMGMGKTVQAISLVLKKREMNPAIPGTELPSYIIKGTLVVCPLAAAMQWVSEIERCTARGSTKVLLYHGAKREENFCRFSEYDFVITTYNVLATDSRKYLIPKEKCLVCGKLFYEKKLKMHLRSPCKQKNTSNSVLKTRKRGPKKDRKSREKELGLEYSIENSVLTGKSMLHSVKWERIILDEAHDIKDKRRIKAKAVFDLQSSYKWALTGTPLQNHIEELYSFVRFLQIVPYSYYFCKDCDCRSLDYSAGGECPHCLHKTRHFCWWDKYITSPLRRRGGRDAMNLLTHKILKSIMLRRTKKGRAADLALPHRTVIIKRLTLDVVEEDYYKALYKKCRARFNTYVEAGTLMNNRTHIFSHLTRLRQAVDHPYLVQFSDTASERKGKAVDTCNGEQCSLCQDLVEDPVVTSCAHMFCKSCLIDYSAIMGQDSCPSCSTPLTVDSTGKDCREQNESTILGFKSSSILNRIQLKAFKTSTKIEALREEIRDMFERDGSAKGIVFSQFTSFLDLIHYSLQQSGVNCVQYDGSMTLGARDAAITRFNEDPDCRIFLINLRAGGVALNLTVASNVFLMDPWWNPAVEQQAQERIYRIGQYKPIRTIDGSSKAMGKIVKFIVENTIEERILKLQEKKQLMFEGTIDGSSKAIGKYEPSDFIYLFE</sequence>
<dbReference type="Proteomes" id="UP000594638">
    <property type="component" value="Unassembled WGS sequence"/>
</dbReference>
<evidence type="ECO:0000256" key="8">
    <source>
        <dbReference type="ARBA" id="ARBA00022840"/>
    </source>
</evidence>
<name>A0A8S0PE19_OLEEU</name>
<dbReference type="PROSITE" id="PS51192">
    <property type="entry name" value="HELICASE_ATP_BIND_1"/>
    <property type="match status" value="1"/>
</dbReference>
<dbReference type="SMART" id="SM00184">
    <property type="entry name" value="RING"/>
    <property type="match status" value="1"/>
</dbReference>
<dbReference type="CDD" id="cd18008">
    <property type="entry name" value="DEXDc_SHPRH-like"/>
    <property type="match status" value="1"/>
</dbReference>
<dbReference type="PROSITE" id="PS50089">
    <property type="entry name" value="ZF_RING_2"/>
    <property type="match status" value="1"/>
</dbReference>
<accession>A0A8S0PE19</accession>
<dbReference type="SUPFAM" id="SSF57850">
    <property type="entry name" value="RING/U-box"/>
    <property type="match status" value="1"/>
</dbReference>
<dbReference type="GO" id="GO:0004386">
    <property type="term" value="F:helicase activity"/>
    <property type="evidence" value="ECO:0007669"/>
    <property type="project" value="UniProtKB-KW"/>
</dbReference>
<feature type="compositionally biased region" description="Low complexity" evidence="10">
    <location>
        <begin position="32"/>
        <end position="44"/>
    </location>
</feature>
<keyword evidence="7" id="KW-0862">Zinc</keyword>
<dbReference type="SMART" id="SM00490">
    <property type="entry name" value="HELICc"/>
    <property type="match status" value="1"/>
</dbReference>
<protein>
    <submittedName>
        <fullName evidence="14">DNA repair RAD16-like</fullName>
    </submittedName>
</protein>
<keyword evidence="5" id="KW-0378">Hydrolase</keyword>
<dbReference type="Gramene" id="OE9A061312T1">
    <property type="protein sequence ID" value="OE9A061312C1"/>
    <property type="gene ID" value="OE9A061312"/>
</dbReference>
<dbReference type="GO" id="GO:0008270">
    <property type="term" value="F:zinc ion binding"/>
    <property type="evidence" value="ECO:0007669"/>
    <property type="project" value="UniProtKB-KW"/>
</dbReference>
<dbReference type="SMART" id="SM00487">
    <property type="entry name" value="DEXDc"/>
    <property type="match status" value="1"/>
</dbReference>
<keyword evidence="3" id="KW-0547">Nucleotide-binding</keyword>
<dbReference type="InterPro" id="IPR050628">
    <property type="entry name" value="SNF2_RAD54_helicase_TF"/>
</dbReference>
<dbReference type="PANTHER" id="PTHR45626">
    <property type="entry name" value="TRANSCRIPTION TERMINATION FACTOR 2-RELATED"/>
    <property type="match status" value="1"/>
</dbReference>